<protein>
    <recommendedName>
        <fullName evidence="5">TolB protein, periplasmic protein involved in the tonb-independent uptake of group A colicins</fullName>
    </recommendedName>
</protein>
<dbReference type="Pfam" id="PF07676">
    <property type="entry name" value="PD40"/>
    <property type="match status" value="2"/>
</dbReference>
<comment type="similarity">
    <text evidence="1">Belongs to the TolB family.</text>
</comment>
<name>A0A6J4S0L8_9ACTN</name>
<gene>
    <name evidence="4" type="ORF">AVDCRST_MAG85-940</name>
</gene>
<dbReference type="Gene3D" id="2.120.10.30">
    <property type="entry name" value="TolB, C-terminal domain"/>
    <property type="match status" value="1"/>
</dbReference>
<dbReference type="PANTHER" id="PTHR36842">
    <property type="entry name" value="PROTEIN TOLB HOMOLOG"/>
    <property type="match status" value="1"/>
</dbReference>
<evidence type="ECO:0000256" key="1">
    <source>
        <dbReference type="ARBA" id="ARBA00009820"/>
    </source>
</evidence>
<dbReference type="InterPro" id="IPR011659">
    <property type="entry name" value="WD40"/>
</dbReference>
<evidence type="ECO:0000256" key="3">
    <source>
        <dbReference type="SAM" id="SignalP"/>
    </source>
</evidence>
<feature type="region of interest" description="Disordered" evidence="2">
    <location>
        <begin position="455"/>
        <end position="475"/>
    </location>
</feature>
<dbReference type="SUPFAM" id="SSF69322">
    <property type="entry name" value="Tricorn protease domain 2"/>
    <property type="match status" value="1"/>
</dbReference>
<feature type="chain" id="PRO_5026975869" description="TolB protein, periplasmic protein involved in the tonb-independent uptake of group A colicins" evidence="3">
    <location>
        <begin position="24"/>
        <end position="646"/>
    </location>
</feature>
<dbReference type="InterPro" id="IPR011042">
    <property type="entry name" value="6-blade_b-propeller_TolB-like"/>
</dbReference>
<feature type="compositionally biased region" description="Low complexity" evidence="2">
    <location>
        <begin position="455"/>
        <end position="465"/>
    </location>
</feature>
<evidence type="ECO:0000256" key="2">
    <source>
        <dbReference type="SAM" id="MobiDB-lite"/>
    </source>
</evidence>
<sequence length="646" mass="69638">MKRIVLVFALLAAWLAVPPAALAQDSEAPPGAEKHWLPDEGWVNLLWLPYDEQRLYDLLGMSRGEVFRWVRIDADHTLAQLGRRKGLTADRLARALVAPRRKSVSAATHRTLVRSARRTLTQGHLAQHFLFHALHQTAIPERATRIFGPRRQLDYLRLRRAEVSPIQIGDLFGRSRVDLYRGTSRALKQAAARGIARGYLTRAQARLLLERQLRQLPRWLGQRRYNGPSGGLNRPDLPPGDVAKRPSVSADGATVTWDAYRSDVSLAERLGEIHVRGTALSGGDPFAVSPPRPSGKRPHAAYNSVLSADGRVAAFETAESTFPLAKRVGQMSIMVREIGRRGLERVSHLGRPKGAPTRTAFNPSISSDGRVVAFEATDSGRKGAASRNGLWTYDRETKAETLIAQLPASSAAFLPRMAGDGGSVAYTQSAPDGRTQLWLRRLGVRAPPPVLVSRASGAEGASADSDAYEPAPSHDGQVVAFTSRATNLGGGRSSKVFVRDLNAGTTRLVSGGIPGDAIEPSISADGRFVAFVARARFRGGSITRLRSRVWLHDRVTGRTTLVSRRGGKDGRAADGYASEPAVSGDGRVVAFTSTAGNLSRAKPRGLAGVFVRDVGAGTTHLVSEHGSGRRPTARAASAPGSFLCRL</sequence>
<dbReference type="PANTHER" id="PTHR36842:SF2">
    <property type="entry name" value="SLR0505 PROTEIN"/>
    <property type="match status" value="1"/>
</dbReference>
<reference evidence="4" key="1">
    <citation type="submission" date="2020-02" db="EMBL/GenBank/DDBJ databases">
        <authorList>
            <person name="Meier V. D."/>
        </authorList>
    </citation>
    <scope>NUCLEOTIDE SEQUENCE</scope>
    <source>
        <strain evidence="4">AVDCRST_MAG85</strain>
    </source>
</reference>
<evidence type="ECO:0008006" key="5">
    <source>
        <dbReference type="Google" id="ProtNLM"/>
    </source>
</evidence>
<proteinExistence type="inferred from homology"/>
<dbReference type="EMBL" id="CADCVT010000105">
    <property type="protein sequence ID" value="CAA9485902.1"/>
    <property type="molecule type" value="Genomic_DNA"/>
</dbReference>
<feature type="signal peptide" evidence="3">
    <location>
        <begin position="1"/>
        <end position="23"/>
    </location>
</feature>
<keyword evidence="3" id="KW-0732">Signal</keyword>
<feature type="region of interest" description="Disordered" evidence="2">
    <location>
        <begin position="222"/>
        <end position="248"/>
    </location>
</feature>
<accession>A0A6J4S0L8</accession>
<dbReference type="AlphaFoldDB" id="A0A6J4S0L8"/>
<organism evidence="4">
    <name type="scientific">uncultured Solirubrobacteraceae bacterium</name>
    <dbReference type="NCBI Taxonomy" id="1162706"/>
    <lineage>
        <taxon>Bacteria</taxon>
        <taxon>Bacillati</taxon>
        <taxon>Actinomycetota</taxon>
        <taxon>Thermoleophilia</taxon>
        <taxon>Solirubrobacterales</taxon>
        <taxon>Solirubrobacteraceae</taxon>
        <taxon>environmental samples</taxon>
    </lineage>
</organism>
<evidence type="ECO:0000313" key="4">
    <source>
        <dbReference type="EMBL" id="CAA9485902.1"/>
    </source>
</evidence>